<dbReference type="EMBL" id="LANX01000001">
    <property type="protein sequence ID" value="KJV69258.1"/>
    <property type="molecule type" value="Genomic_DNA"/>
</dbReference>
<protein>
    <submittedName>
        <fullName evidence="2">Putative membrane protein</fullName>
    </submittedName>
</protein>
<evidence type="ECO:0000313" key="2">
    <source>
        <dbReference type="EMBL" id="KJV69258.1"/>
    </source>
</evidence>
<name>A0A0F3NMH0_9RICK</name>
<comment type="caution">
    <text evidence="2">The sequence shown here is derived from an EMBL/GenBank/DDBJ whole genome shotgun (WGS) entry which is preliminary data.</text>
</comment>
<accession>A0A0F3NMH0</accession>
<feature type="transmembrane region" description="Helical" evidence="1">
    <location>
        <begin position="12"/>
        <end position="34"/>
    </location>
</feature>
<dbReference type="STRING" id="1359163.NLO413_0640"/>
<reference evidence="2 3" key="1">
    <citation type="submission" date="2015-02" db="EMBL/GenBank/DDBJ databases">
        <title>Genome Sequencing of Rickettsiales.</title>
        <authorList>
            <person name="Daugherty S.C."/>
            <person name="Su Q."/>
            <person name="Abolude K."/>
            <person name="Beier-Sexton M."/>
            <person name="Carlyon J.A."/>
            <person name="Carter R."/>
            <person name="Day N.P."/>
            <person name="Dumler S.J."/>
            <person name="Dyachenko V."/>
            <person name="Godinez A."/>
            <person name="Kurtti T.J."/>
            <person name="Lichay M."/>
            <person name="Mullins K.E."/>
            <person name="Ott S."/>
            <person name="Pappas-Brown V."/>
            <person name="Paris D.H."/>
            <person name="Patel P."/>
            <person name="Richards A.L."/>
            <person name="Sadzewicz L."/>
            <person name="Sears K."/>
            <person name="Seidman D."/>
            <person name="Sengamalay N."/>
            <person name="Stenos J."/>
            <person name="Tallon L.J."/>
            <person name="Vincent G."/>
            <person name="Fraser C.M."/>
            <person name="Munderloh U."/>
            <person name="Dunning-Hotopp J.C."/>
        </authorList>
    </citation>
    <scope>NUCLEOTIDE SEQUENCE [LARGE SCALE GENOMIC DNA]</scope>
    <source>
        <strain evidence="2 3">RAC413</strain>
    </source>
</reference>
<evidence type="ECO:0000256" key="1">
    <source>
        <dbReference type="SAM" id="Phobius"/>
    </source>
</evidence>
<dbReference type="Proteomes" id="UP000033562">
    <property type="component" value="Unassembled WGS sequence"/>
</dbReference>
<proteinExistence type="predicted"/>
<organism evidence="2 3">
    <name type="scientific">Candidatus Neoehrlichia procyonis str. RAC413</name>
    <dbReference type="NCBI Taxonomy" id="1359163"/>
    <lineage>
        <taxon>Bacteria</taxon>
        <taxon>Pseudomonadati</taxon>
        <taxon>Pseudomonadota</taxon>
        <taxon>Alphaproteobacteria</taxon>
        <taxon>Rickettsiales</taxon>
        <taxon>Anaplasmataceae</taxon>
        <taxon>Candidatus Neoehrlichia</taxon>
    </lineage>
</organism>
<keyword evidence="1" id="KW-0812">Transmembrane</keyword>
<keyword evidence="3" id="KW-1185">Reference proteome</keyword>
<sequence>MNKCKMLIQILLLILFVKYCGSILASGLILVVIASKLL</sequence>
<keyword evidence="1" id="KW-0472">Membrane</keyword>
<evidence type="ECO:0000313" key="3">
    <source>
        <dbReference type="Proteomes" id="UP000033562"/>
    </source>
</evidence>
<keyword evidence="1" id="KW-1133">Transmembrane helix</keyword>
<gene>
    <name evidence="2" type="ORF">NLO413_0640</name>
</gene>
<dbReference type="AlphaFoldDB" id="A0A0F3NMH0"/>